<sequence length="207" mass="23813">MEEVFRRPRRKHGRVAVVSFAGLITLFIVILLLPRVSDTGVVITAWIVFTLSLAVLWKLQFVSGKNIQNEIVIIGEVKEIQYTKKDEKTGRELIRQDTHTRIVDFPEYLDEKPNHNIAISGMAGSGKTQLTYHIIAEMKDYKKIIFQYKLKDRFIEMGIPTLYLKKYAPNVFANPDIFAHSWETAFHGEATTYKTIPDIVKALSERT</sequence>
<dbReference type="AlphaFoldDB" id="T0Y3L4"/>
<accession>T0Y3L4</accession>
<feature type="non-terminal residue" evidence="2">
    <location>
        <position position="207"/>
    </location>
</feature>
<gene>
    <name evidence="2" type="ORF">B1A_20602</name>
</gene>
<protein>
    <submittedName>
        <fullName evidence="2">Uncharacterized protein</fullName>
    </submittedName>
</protein>
<keyword evidence="1" id="KW-0472">Membrane</keyword>
<name>T0Y3L4_9ZZZZ</name>
<comment type="caution">
    <text evidence="2">The sequence shown here is derived from an EMBL/GenBank/DDBJ whole genome shotgun (WGS) entry which is preliminary data.</text>
</comment>
<reference evidence="2" key="2">
    <citation type="journal article" date="2014" name="ISME J.">
        <title>Microbial stratification in low pH oxic and suboxic macroscopic growths along an acid mine drainage.</title>
        <authorList>
            <person name="Mendez-Garcia C."/>
            <person name="Mesa V."/>
            <person name="Sprenger R.R."/>
            <person name="Richter M."/>
            <person name="Diez M.S."/>
            <person name="Solano J."/>
            <person name="Bargiela R."/>
            <person name="Golyshina O.V."/>
            <person name="Manteca A."/>
            <person name="Ramos J.L."/>
            <person name="Gallego J.R."/>
            <person name="Llorente I."/>
            <person name="Martins Dos Santos V.A."/>
            <person name="Jensen O.N."/>
            <person name="Pelaez A.I."/>
            <person name="Sanchez J."/>
            <person name="Ferrer M."/>
        </authorList>
    </citation>
    <scope>NUCLEOTIDE SEQUENCE</scope>
</reference>
<evidence type="ECO:0000256" key="1">
    <source>
        <dbReference type="SAM" id="Phobius"/>
    </source>
</evidence>
<feature type="transmembrane region" description="Helical" evidence="1">
    <location>
        <begin position="39"/>
        <end position="57"/>
    </location>
</feature>
<reference evidence="2" key="1">
    <citation type="submission" date="2013-08" db="EMBL/GenBank/DDBJ databases">
        <authorList>
            <person name="Mendez C."/>
            <person name="Richter M."/>
            <person name="Ferrer M."/>
            <person name="Sanchez J."/>
        </authorList>
    </citation>
    <scope>NUCLEOTIDE SEQUENCE</scope>
</reference>
<evidence type="ECO:0000313" key="2">
    <source>
        <dbReference type="EMBL" id="EQD29646.1"/>
    </source>
</evidence>
<feature type="transmembrane region" description="Helical" evidence="1">
    <location>
        <begin position="12"/>
        <end position="33"/>
    </location>
</feature>
<keyword evidence="1" id="KW-1133">Transmembrane helix</keyword>
<keyword evidence="1" id="KW-0812">Transmembrane</keyword>
<dbReference type="SUPFAM" id="SSF52540">
    <property type="entry name" value="P-loop containing nucleoside triphosphate hydrolases"/>
    <property type="match status" value="1"/>
</dbReference>
<dbReference type="EMBL" id="AUZX01015209">
    <property type="protein sequence ID" value="EQD29646.1"/>
    <property type="molecule type" value="Genomic_DNA"/>
</dbReference>
<dbReference type="InterPro" id="IPR027417">
    <property type="entry name" value="P-loop_NTPase"/>
</dbReference>
<organism evidence="2">
    <name type="scientific">mine drainage metagenome</name>
    <dbReference type="NCBI Taxonomy" id="410659"/>
    <lineage>
        <taxon>unclassified sequences</taxon>
        <taxon>metagenomes</taxon>
        <taxon>ecological metagenomes</taxon>
    </lineage>
</organism>
<proteinExistence type="predicted"/>